<protein>
    <recommendedName>
        <fullName evidence="1">Heterokaryon incompatibility domain-containing protein</fullName>
    </recommendedName>
</protein>
<dbReference type="Pfam" id="PF06985">
    <property type="entry name" value="HET"/>
    <property type="match status" value="1"/>
</dbReference>
<keyword evidence="3" id="KW-1185">Reference proteome</keyword>
<dbReference type="OrthoDB" id="194358at2759"/>
<evidence type="ECO:0000313" key="3">
    <source>
        <dbReference type="Proteomes" id="UP000801428"/>
    </source>
</evidence>
<sequence length="560" mass="64484">MKLRKIPDSVDKYIYEPLDLTKRQIRLLTIRPSTSPDDPVQCDIQVFDMHDAPPYVTLSYVWGEAISVRYIILNGGWLRIGANLFNFLLCLRDDPSNVHYVWIDQLCIAQTLELERNHQVRLMSSIYERCLHVIMWLGAQSYAGAVRFDKNPSISTAYEVFHNPYFTRLWVVQEILLARRINLLCGRLYTLDDDGDVQYTTGIIDGTIEQPNEGIMDQNSDMSGMEIFIQKVWLEVYELVSVMRRGNRSEIHEYTVFYDSVFGNSDILHNLKPWNLESWKRLPLAECLTRFSKYECSNRRDKVYGLLGLVLEDQRPLVDYSKSEEEVIADVIMIMSKLHWKGNSGQGTIPNTKVLTQYWIDVLCLTGLAKDMELERHCHPISYLLQEVYDTIAKSKADKKADFPIQAIGYEPNGKSGSWWFKSEYNKTEGQRLFLLACPKFPAWKSMGLDVLPSGVPERFRPYPRFHIDGTPWVRSEQQRDGTPELQKCLSDHEMLSRLLTGKTPEISSRPIRLPSLSTLTAISSGLELKALMEPPLSYALKNTENSISSRLNAPELQFS</sequence>
<dbReference type="PANTHER" id="PTHR24148">
    <property type="entry name" value="ANKYRIN REPEAT DOMAIN-CONTAINING PROTEIN 39 HOMOLOG-RELATED"/>
    <property type="match status" value="1"/>
</dbReference>
<evidence type="ECO:0000313" key="2">
    <source>
        <dbReference type="EMBL" id="KAF2995073.1"/>
    </source>
</evidence>
<dbReference type="EMBL" id="SWKU01000035">
    <property type="protein sequence ID" value="KAF2995073.1"/>
    <property type="molecule type" value="Genomic_DNA"/>
</dbReference>
<organism evidence="2 3">
    <name type="scientific">Curvularia kusanoi</name>
    <name type="common">Cochliobolus kusanoi</name>
    <dbReference type="NCBI Taxonomy" id="90978"/>
    <lineage>
        <taxon>Eukaryota</taxon>
        <taxon>Fungi</taxon>
        <taxon>Dikarya</taxon>
        <taxon>Ascomycota</taxon>
        <taxon>Pezizomycotina</taxon>
        <taxon>Dothideomycetes</taxon>
        <taxon>Pleosporomycetidae</taxon>
        <taxon>Pleosporales</taxon>
        <taxon>Pleosporineae</taxon>
        <taxon>Pleosporaceae</taxon>
        <taxon>Curvularia</taxon>
    </lineage>
</organism>
<dbReference type="PANTHER" id="PTHR24148:SF73">
    <property type="entry name" value="HET DOMAIN PROTEIN (AFU_ORTHOLOGUE AFUA_8G01020)"/>
    <property type="match status" value="1"/>
</dbReference>
<dbReference type="Proteomes" id="UP000801428">
    <property type="component" value="Unassembled WGS sequence"/>
</dbReference>
<dbReference type="AlphaFoldDB" id="A0A9P4T5V9"/>
<evidence type="ECO:0000259" key="1">
    <source>
        <dbReference type="Pfam" id="PF06985"/>
    </source>
</evidence>
<dbReference type="InterPro" id="IPR052895">
    <property type="entry name" value="HetReg/Transcr_Mod"/>
</dbReference>
<comment type="caution">
    <text evidence="2">The sequence shown here is derived from an EMBL/GenBank/DDBJ whole genome shotgun (WGS) entry which is preliminary data.</text>
</comment>
<dbReference type="InterPro" id="IPR010730">
    <property type="entry name" value="HET"/>
</dbReference>
<reference evidence="2" key="1">
    <citation type="submission" date="2019-04" db="EMBL/GenBank/DDBJ databases">
        <title>Sequencing of skin fungus with MAO and IRED activity.</title>
        <authorList>
            <person name="Marsaioli A.J."/>
            <person name="Bonatto J.M.C."/>
            <person name="Reis Junior O."/>
        </authorList>
    </citation>
    <scope>NUCLEOTIDE SEQUENCE</scope>
    <source>
        <strain evidence="2">30M1</strain>
    </source>
</reference>
<feature type="domain" description="Heterokaryon incompatibility" evidence="1">
    <location>
        <begin position="55"/>
        <end position="144"/>
    </location>
</feature>
<name>A0A9P4T5V9_CURKU</name>
<accession>A0A9P4T5V9</accession>
<gene>
    <name evidence="2" type="ORF">E8E13_002682</name>
</gene>
<proteinExistence type="predicted"/>